<feature type="transmembrane region" description="Helical" evidence="2">
    <location>
        <begin position="293"/>
        <end position="312"/>
    </location>
</feature>
<keyword evidence="2" id="KW-1133">Transmembrane helix</keyword>
<feature type="compositionally biased region" description="Gly residues" evidence="1">
    <location>
        <begin position="66"/>
        <end position="76"/>
    </location>
</feature>
<comment type="caution">
    <text evidence="3">The sequence shown here is derived from an EMBL/GenBank/DDBJ whole genome shotgun (WGS) entry which is preliminary data.</text>
</comment>
<dbReference type="AlphaFoldDB" id="A0AAD5WPU4"/>
<dbReference type="Proteomes" id="UP001201980">
    <property type="component" value="Unassembled WGS sequence"/>
</dbReference>
<evidence type="ECO:0000313" key="3">
    <source>
        <dbReference type="EMBL" id="KAJ2898283.1"/>
    </source>
</evidence>
<evidence type="ECO:0000256" key="2">
    <source>
        <dbReference type="SAM" id="Phobius"/>
    </source>
</evidence>
<dbReference type="EMBL" id="JAKWBI020000237">
    <property type="protein sequence ID" value="KAJ2898283.1"/>
    <property type="molecule type" value="Genomic_DNA"/>
</dbReference>
<gene>
    <name evidence="3" type="ORF">MKZ38_004008</name>
</gene>
<sequence>MFGTFPSILAPNMPSSFIATEATEAKQQQEVPERKPHTKAPTAKSRDGMAQPDEDECVDDKPGTVGFPGGMRGASGGCVRTGKSTSGRRAGGSPGSGGGVYHDIMDHPNTTALLDDLEKDSPTTADTHSSAGGDVGPGLGIGFGPGLGLDGGDTDMPAANPSGRRSPRRGGYGTSDPSVRTPGGESSLQHLSSKSEEMSEKDALISEGEDMSVHRHPPIQAQQQEQQQLTHTPEPDLEAGVYHQQHGMATSQDVTEDGVPLLMPPDHRHHHQTTECAMIPEPERSQFMTPKKMFIFVALLLVLSAYPVWASVLPGVMAGGDFEFI</sequence>
<feature type="compositionally biased region" description="Gly residues" evidence="1">
    <location>
        <begin position="89"/>
        <end position="100"/>
    </location>
</feature>
<organism evidence="3 4">
    <name type="scientific">Zalerion maritima</name>
    <dbReference type="NCBI Taxonomy" id="339359"/>
    <lineage>
        <taxon>Eukaryota</taxon>
        <taxon>Fungi</taxon>
        <taxon>Dikarya</taxon>
        <taxon>Ascomycota</taxon>
        <taxon>Pezizomycotina</taxon>
        <taxon>Sordariomycetes</taxon>
        <taxon>Lulworthiomycetidae</taxon>
        <taxon>Lulworthiales</taxon>
        <taxon>Lulworthiaceae</taxon>
        <taxon>Zalerion</taxon>
    </lineage>
</organism>
<accession>A0AAD5WPU4</accession>
<feature type="region of interest" description="Disordered" evidence="1">
    <location>
        <begin position="1"/>
        <end position="202"/>
    </location>
</feature>
<feature type="compositionally biased region" description="Basic and acidic residues" evidence="1">
    <location>
        <begin position="193"/>
        <end position="202"/>
    </location>
</feature>
<feature type="compositionally biased region" description="Gly residues" evidence="1">
    <location>
        <begin position="133"/>
        <end position="151"/>
    </location>
</feature>
<evidence type="ECO:0000313" key="4">
    <source>
        <dbReference type="Proteomes" id="UP001201980"/>
    </source>
</evidence>
<proteinExistence type="predicted"/>
<keyword evidence="2" id="KW-0472">Membrane</keyword>
<reference evidence="3" key="1">
    <citation type="submission" date="2022-07" db="EMBL/GenBank/DDBJ databases">
        <title>Draft genome sequence of Zalerion maritima ATCC 34329, a (micro)plastics degrading marine fungus.</title>
        <authorList>
            <person name="Paco A."/>
            <person name="Goncalves M.F.M."/>
            <person name="Rocha-Santos T.A.P."/>
            <person name="Alves A."/>
        </authorList>
    </citation>
    <scope>NUCLEOTIDE SEQUENCE</scope>
    <source>
        <strain evidence="3">ATCC 34329</strain>
    </source>
</reference>
<keyword evidence="4" id="KW-1185">Reference proteome</keyword>
<keyword evidence="2" id="KW-0812">Transmembrane</keyword>
<evidence type="ECO:0000256" key="1">
    <source>
        <dbReference type="SAM" id="MobiDB-lite"/>
    </source>
</evidence>
<protein>
    <submittedName>
        <fullName evidence="3">Uncharacterized protein</fullName>
    </submittedName>
</protein>
<name>A0AAD5WPU4_9PEZI</name>